<organism evidence="2 3">
    <name type="scientific">Engelhardtia mirabilis</name>
    <dbReference type="NCBI Taxonomy" id="2528011"/>
    <lineage>
        <taxon>Bacteria</taxon>
        <taxon>Pseudomonadati</taxon>
        <taxon>Planctomycetota</taxon>
        <taxon>Planctomycetia</taxon>
        <taxon>Planctomycetia incertae sedis</taxon>
        <taxon>Engelhardtia</taxon>
    </lineage>
</organism>
<keyword evidence="3" id="KW-1185">Reference proteome</keyword>
<sequence>MLERSLLACGLAPLLLAQQLPVATAQQSASAVALDAAVAGSDESFFPRLSLQGTTVVGEPFSLTVRNAGPSNLGLVAWSIAQQPVFSPALQGILYPGAPLFVEGFTVGGALDAEGLLATAVLPQGLSGITVTAQAATFSILAPGFFRLTDALELRFGPAPRSRAAVGSVAYGMGLGSGTSTIEDAFFTDIDGDGTIDVVATPTDAAAIQLPSKRLGTGDGGFGPSELVGFINAERIRVGDLTSDGEPDLVTFDVGGSEILVYDNVNAFLPGLYAASLPAGTGLRDAQVVDFDNDGDLDVVAFSFSPPELVVHRNEGAAVFNTLPPVAVPFGNNAFLDDGFGFAIADFDSDGIVDYALANGLGELRIMKGTTSGVGGLLNSVALSGGGIETGLTAIDLLQNGDMSLAVAKGDAQVGPYSYTILVGDGTGAFTFDHTLSAPRPVGAIRAGDVEGDGDLDLILAVSGADLFTDAYFVEHNFNSHFPSSFSPPRPIPLGSPAVALELLDGDADGDLDFYAASGSSGEATVVQWIAGSGFATPLDFPLAGPADSVRLTDVDGDGALDALVRNSLSGEVWIHHGNGDRTFGAGTLAFVDQASQVWDVFDLDGNGVDEIVIAPDQSPSSSKLVVYRNVSGVYERMSVFGATIVGRPYALAVGQFFGGSPESLDIAVVSVRDVSGSYRLYVNLFSNDDDDLISSNQLFLLPVTQFANLEVFTSPAGMAVSDVDGDGLDEVLATSSDLPGADGLLVGAISLFEANSIAVSVGGRAVGAAPRSDLDLDGLANEVLLASQGAMFVRYYEPQNGSIASAAESQFSLTSPTTERLLLGELGRSDYADAVALGSQGIVTLASGSGGATSLALRDPVRAQFGGQITDLTLGDLDGDGVDEIVAIHYGIDQRLVVSTAGE</sequence>
<dbReference type="Pfam" id="PF13517">
    <property type="entry name" value="FG-GAP_3"/>
    <property type="match status" value="1"/>
</dbReference>
<name>A0A518BPL8_9BACT</name>
<keyword evidence="1" id="KW-0732">Signal</keyword>
<dbReference type="PANTHER" id="PTHR46580:SF2">
    <property type="entry name" value="MAM DOMAIN-CONTAINING PROTEIN"/>
    <property type="match status" value="1"/>
</dbReference>
<dbReference type="PANTHER" id="PTHR46580">
    <property type="entry name" value="SENSOR KINASE-RELATED"/>
    <property type="match status" value="1"/>
</dbReference>
<dbReference type="EMBL" id="CP036287">
    <property type="protein sequence ID" value="QDU68920.1"/>
    <property type="molecule type" value="Genomic_DNA"/>
</dbReference>
<dbReference type="Proteomes" id="UP000316921">
    <property type="component" value="Chromosome"/>
</dbReference>
<proteinExistence type="predicted"/>
<dbReference type="RefSeq" id="WP_419191745.1">
    <property type="nucleotide sequence ID" value="NZ_CP036287.1"/>
</dbReference>
<dbReference type="Gene3D" id="2.130.10.130">
    <property type="entry name" value="Integrin alpha, N-terminal"/>
    <property type="match status" value="1"/>
</dbReference>
<gene>
    <name evidence="2" type="ORF">Pla133_40350</name>
</gene>
<accession>A0A518BPL8</accession>
<dbReference type="SUPFAM" id="SSF69318">
    <property type="entry name" value="Integrin alpha N-terminal domain"/>
    <property type="match status" value="2"/>
</dbReference>
<evidence type="ECO:0000256" key="1">
    <source>
        <dbReference type="ARBA" id="ARBA00022729"/>
    </source>
</evidence>
<reference evidence="2 3" key="1">
    <citation type="submission" date="2019-02" db="EMBL/GenBank/DDBJ databases">
        <title>Deep-cultivation of Planctomycetes and their phenomic and genomic characterization uncovers novel biology.</title>
        <authorList>
            <person name="Wiegand S."/>
            <person name="Jogler M."/>
            <person name="Boedeker C."/>
            <person name="Pinto D."/>
            <person name="Vollmers J."/>
            <person name="Rivas-Marin E."/>
            <person name="Kohn T."/>
            <person name="Peeters S.H."/>
            <person name="Heuer A."/>
            <person name="Rast P."/>
            <person name="Oberbeckmann S."/>
            <person name="Bunk B."/>
            <person name="Jeske O."/>
            <person name="Meyerdierks A."/>
            <person name="Storesund J.E."/>
            <person name="Kallscheuer N."/>
            <person name="Luecker S."/>
            <person name="Lage O.M."/>
            <person name="Pohl T."/>
            <person name="Merkel B.J."/>
            <person name="Hornburger P."/>
            <person name="Mueller R.-W."/>
            <person name="Bruemmer F."/>
            <person name="Labrenz M."/>
            <person name="Spormann A.M."/>
            <person name="Op den Camp H."/>
            <person name="Overmann J."/>
            <person name="Amann R."/>
            <person name="Jetten M.S.M."/>
            <person name="Mascher T."/>
            <person name="Medema M.H."/>
            <person name="Devos D.P."/>
            <person name="Kaster A.-K."/>
            <person name="Ovreas L."/>
            <person name="Rohde M."/>
            <person name="Galperin M.Y."/>
            <person name="Jogler C."/>
        </authorList>
    </citation>
    <scope>NUCLEOTIDE SEQUENCE [LARGE SCALE GENOMIC DNA]</scope>
    <source>
        <strain evidence="2 3">Pla133</strain>
    </source>
</reference>
<dbReference type="KEGG" id="pbap:Pla133_40350"/>
<evidence type="ECO:0000313" key="3">
    <source>
        <dbReference type="Proteomes" id="UP000316921"/>
    </source>
</evidence>
<dbReference type="AlphaFoldDB" id="A0A518BPL8"/>
<dbReference type="InterPro" id="IPR028994">
    <property type="entry name" value="Integrin_alpha_N"/>
</dbReference>
<dbReference type="InterPro" id="IPR013517">
    <property type="entry name" value="FG-GAP"/>
</dbReference>
<protein>
    <submittedName>
        <fullName evidence="2">FG-GAP repeat protein</fullName>
    </submittedName>
</protein>
<evidence type="ECO:0000313" key="2">
    <source>
        <dbReference type="EMBL" id="QDU68920.1"/>
    </source>
</evidence>